<accession>J9DML6</accession>
<dbReference type="AlphaFoldDB" id="J9DML6"/>
<feature type="compositionally biased region" description="Polar residues" evidence="1">
    <location>
        <begin position="217"/>
        <end position="231"/>
    </location>
</feature>
<dbReference type="InParanoid" id="J9DML6"/>
<evidence type="ECO:0000313" key="3">
    <source>
        <dbReference type="Proteomes" id="UP000003163"/>
    </source>
</evidence>
<sequence length="300" mass="33240">MIHLSLQNTKMQKTVDIGACKVEYETDAPAVPKPAAIQSSNYVDDEEDYEPEVQQSVANTSNTSEKDDSDTFPILPQTECERYETLNKLLDCDNKKSNKKKLKAVVKKVPSQIQQVTQPPAQQQSQQVTQPIAQSQIQQVTQPIAQSQIQQVTQPIAQQKIQKVTQPPVQSNPPTLICVDQIQSSQQPTLDNQNPQGSQQYTINNQDNQQTKKNNIATPSSQTSSITSNTENECIPVGSLADSTLDKIAEQCLVDLPTDSITDGRPSYFSNKSAFQEKDASKKSEIPPDLALLECRQKNK</sequence>
<feature type="region of interest" description="Disordered" evidence="1">
    <location>
        <begin position="210"/>
        <end position="231"/>
    </location>
</feature>
<dbReference type="EMBL" id="AFBI03000029">
    <property type="protein sequence ID" value="EJW03840.1"/>
    <property type="molecule type" value="Genomic_DNA"/>
</dbReference>
<dbReference type="HOGENOM" id="CLU_927577_0_0_1"/>
<dbReference type="VEuPathDB" id="MicrosporidiaDB:EDEG_01866"/>
<dbReference type="Proteomes" id="UP000003163">
    <property type="component" value="Unassembled WGS sequence"/>
</dbReference>
<proteinExistence type="predicted"/>
<reference evidence="2 3" key="1">
    <citation type="submission" date="2011-08" db="EMBL/GenBank/DDBJ databases">
        <authorList>
            <person name="Liu Z.J."/>
            <person name="Shi F.L."/>
            <person name="Lu J.Q."/>
            <person name="Li M."/>
            <person name="Wang Z.L."/>
        </authorList>
    </citation>
    <scope>NUCLEOTIDE SEQUENCE [LARGE SCALE GENOMIC DNA]</scope>
    <source>
        <strain evidence="2 3">USNM 41457</strain>
    </source>
</reference>
<protein>
    <submittedName>
        <fullName evidence="2">Uncharacterized protein</fullName>
    </submittedName>
</protein>
<feature type="region of interest" description="Disordered" evidence="1">
    <location>
        <begin position="28"/>
        <end position="74"/>
    </location>
</feature>
<evidence type="ECO:0000313" key="2">
    <source>
        <dbReference type="EMBL" id="EJW03840.1"/>
    </source>
</evidence>
<evidence type="ECO:0000256" key="1">
    <source>
        <dbReference type="SAM" id="MobiDB-lite"/>
    </source>
</evidence>
<feature type="compositionally biased region" description="Polar residues" evidence="1">
    <location>
        <begin position="54"/>
        <end position="63"/>
    </location>
</feature>
<comment type="caution">
    <text evidence="2">The sequence shown here is derived from an EMBL/GenBank/DDBJ whole genome shotgun (WGS) entry which is preliminary data.</text>
</comment>
<name>J9DML6_EDHAE</name>
<reference evidence="3" key="2">
    <citation type="submission" date="2015-07" db="EMBL/GenBank/DDBJ databases">
        <title>Contrasting host-pathogen interactions and genome evolution in two generalist and specialist microsporidian pathogens of mosquitoes.</title>
        <authorList>
            <consortium name="The Broad Institute Genomics Platform"/>
            <consortium name="The Broad Institute Genome Sequencing Center for Infectious Disease"/>
            <person name="Cuomo C.A."/>
            <person name="Sanscrainte N.D."/>
            <person name="Goldberg J.M."/>
            <person name="Heiman D."/>
            <person name="Young S."/>
            <person name="Zeng Q."/>
            <person name="Becnel J.J."/>
            <person name="Birren B.W."/>
        </authorList>
    </citation>
    <scope>NUCLEOTIDE SEQUENCE [LARGE SCALE GENOMIC DNA]</scope>
    <source>
        <strain evidence="3">USNM 41457</strain>
    </source>
</reference>
<organism evidence="2 3">
    <name type="scientific">Edhazardia aedis (strain USNM 41457)</name>
    <name type="common">Microsporidian parasite</name>
    <dbReference type="NCBI Taxonomy" id="1003232"/>
    <lineage>
        <taxon>Eukaryota</taxon>
        <taxon>Fungi</taxon>
        <taxon>Fungi incertae sedis</taxon>
        <taxon>Microsporidia</taxon>
        <taxon>Edhazardia</taxon>
    </lineage>
</organism>
<gene>
    <name evidence="2" type="ORF">EDEG_01866</name>
</gene>
<keyword evidence="3" id="KW-1185">Reference proteome</keyword>